<gene>
    <name evidence="2" type="ORF">F2Q69_00004186</name>
</gene>
<reference evidence="2" key="1">
    <citation type="submission" date="2019-12" db="EMBL/GenBank/DDBJ databases">
        <title>Genome sequencing and annotation of Brassica cretica.</title>
        <authorList>
            <person name="Studholme D.J."/>
            <person name="Sarris P."/>
        </authorList>
    </citation>
    <scope>NUCLEOTIDE SEQUENCE</scope>
    <source>
        <strain evidence="2">PFS-109/04</strain>
        <tissue evidence="2">Leaf</tissue>
    </source>
</reference>
<proteinExistence type="predicted"/>
<evidence type="ECO:0000313" key="3">
    <source>
        <dbReference type="Proteomes" id="UP000712600"/>
    </source>
</evidence>
<accession>A0A8S9PA11</accession>
<evidence type="ECO:0000313" key="2">
    <source>
        <dbReference type="EMBL" id="KAF3513898.1"/>
    </source>
</evidence>
<dbReference type="AlphaFoldDB" id="A0A8S9PA11"/>
<organism evidence="2 3">
    <name type="scientific">Brassica cretica</name>
    <name type="common">Mustard</name>
    <dbReference type="NCBI Taxonomy" id="69181"/>
    <lineage>
        <taxon>Eukaryota</taxon>
        <taxon>Viridiplantae</taxon>
        <taxon>Streptophyta</taxon>
        <taxon>Embryophyta</taxon>
        <taxon>Tracheophyta</taxon>
        <taxon>Spermatophyta</taxon>
        <taxon>Magnoliopsida</taxon>
        <taxon>eudicotyledons</taxon>
        <taxon>Gunneridae</taxon>
        <taxon>Pentapetalae</taxon>
        <taxon>rosids</taxon>
        <taxon>malvids</taxon>
        <taxon>Brassicales</taxon>
        <taxon>Brassicaceae</taxon>
        <taxon>Brassiceae</taxon>
        <taxon>Brassica</taxon>
    </lineage>
</organism>
<evidence type="ECO:0000256" key="1">
    <source>
        <dbReference type="SAM" id="MobiDB-lite"/>
    </source>
</evidence>
<feature type="region of interest" description="Disordered" evidence="1">
    <location>
        <begin position="351"/>
        <end position="379"/>
    </location>
</feature>
<feature type="region of interest" description="Disordered" evidence="1">
    <location>
        <begin position="76"/>
        <end position="151"/>
    </location>
</feature>
<comment type="caution">
    <text evidence="2">The sequence shown here is derived from an EMBL/GenBank/DDBJ whole genome shotgun (WGS) entry which is preliminary data.</text>
</comment>
<dbReference type="Proteomes" id="UP000712600">
    <property type="component" value="Unassembled WGS sequence"/>
</dbReference>
<feature type="region of interest" description="Disordered" evidence="1">
    <location>
        <begin position="265"/>
        <end position="291"/>
    </location>
</feature>
<feature type="region of interest" description="Disordered" evidence="1">
    <location>
        <begin position="493"/>
        <end position="520"/>
    </location>
</feature>
<name>A0A8S9PA11_BRACR</name>
<protein>
    <submittedName>
        <fullName evidence="2">Uncharacterized protein</fullName>
    </submittedName>
</protein>
<dbReference type="EMBL" id="QGKX02001521">
    <property type="protein sequence ID" value="KAF3513898.1"/>
    <property type="molecule type" value="Genomic_DNA"/>
</dbReference>
<feature type="compositionally biased region" description="Basic residues" evidence="1">
    <location>
        <begin position="129"/>
        <end position="144"/>
    </location>
</feature>
<sequence>MDSYPFRFLITWTVFSGIGVPHGVLREIWVYLELKRGVNVIIGRAERWKRPSRSDTVKLLRPALLERPYQSNAEKSLTFSSLGDTKTGPERRLAATPPGRSRSLERPPGATPSSRSDLPYQSDLARATQRSRSRFHRSETRKRARSDVSQRPLQVAPEAWSDLSERLLEVAARLLFVRIHVYSRAFWSFHYGVTFPERHRQVALTCLIRATLPERCGEVARVFIARRHENGPVTTSRSDPSRSLPKPGATLPERRGEVARVFIARRHENGPRATSRSDPSRSLPKPGATSRSDYWRSLRAYCIGVPNGVPGDIWVHLELKGERRREVARVSIARHPSQSDLPERRSEVARVSMARRHPTKPGATSQSDPLRSLPKAGATCQSDMPRSLRVYLPVELITMEIEHCMHELVPFLDILCAMSRLLVLRVNHLKRSCIGVPHGAQKRCKCDHWTSRALGATLSERHCQVALTCLIRATLPERRGEVARVFIARRHENGPGATSRSDLSRSLPKPGATSRSDTVK</sequence>
<feature type="region of interest" description="Disordered" evidence="1">
    <location>
        <begin position="230"/>
        <end position="251"/>
    </location>
</feature>